<dbReference type="GO" id="GO:0005615">
    <property type="term" value="C:extracellular space"/>
    <property type="evidence" value="ECO:0007669"/>
    <property type="project" value="TreeGrafter"/>
</dbReference>
<feature type="compositionally biased region" description="Polar residues" evidence="2">
    <location>
        <begin position="461"/>
        <end position="471"/>
    </location>
</feature>
<dbReference type="PANTHER" id="PTHR24024">
    <property type="entry name" value="PULMONARY SURFACTANT-ASSOCIATED PROTEIN A"/>
    <property type="match status" value="1"/>
</dbReference>
<dbReference type="AlphaFoldDB" id="A0A9Q1CAG1"/>
<reference evidence="3" key="1">
    <citation type="submission" date="2021-10" db="EMBL/GenBank/DDBJ databases">
        <title>Tropical sea cucumber genome reveals ecological adaptation and Cuvierian tubules defense mechanism.</title>
        <authorList>
            <person name="Chen T."/>
        </authorList>
    </citation>
    <scope>NUCLEOTIDE SEQUENCE</scope>
    <source>
        <strain evidence="3">Nanhai2018</strain>
        <tissue evidence="3">Muscle</tissue>
    </source>
</reference>
<feature type="coiled-coil region" evidence="1">
    <location>
        <begin position="17"/>
        <end position="44"/>
    </location>
</feature>
<sequence length="672" mass="72708">MLLEAQRAVPDVREAPQLALQKKVEELEKKQEFLMEEIRLLGETRQKTTQQKRMRRGASPGQGDMAPLPTEDCIPGTYGCPLYVTPYNIGGSSSSCILCPAGPRGNPGPVGPPGRDGRDAISVFTNPGCPSTAGADETNQPTETPPISGHTGFTPPSNTSGAVYIRWGHHSCPLTSMLIYSGSAAAPHYASTGNGANQLCLPEDPIYDQPVAGVGGSRAFLYGLEYQVDSFPTHNNRLWHDVPCAVCKAPSRFAKLMIPGKNICPDEDWTLEYGGYLMAERAHSAHRRSLHICVDREMETLRRTSGAAGVNCVSVDTSVGSSMLQPQDEVPISSQDVQLIKLQEKIEELEKKQESLTKEISLLRETRQEIGSVEVKQTRMRRNAPFRGATTPLPTEDCIPGTNGCPRDVTQVNVGSTACILCPAGPRGYPGPVGPPGRDGRDAMAAFTYPGSPDTAENDETNQQPTETPPISRQPGFTPPRNTSGAVYIRWGHRSCPSTSTLIYSGIAAAPHYHSRGNGANQLCLPEEPEYDEPVGGVGGSRAFLYGLEYQIDSFPTRNNRLWHDVPCAVCKAPSRFAKLMIPGRNICPDEEWTLEYGGYLMAERSHNDHRRSLHICVDREMETIPRTAGAAAGSVRGLLDLVEGRCSASGGGIPCGPYVDGYEITCAVCTQ</sequence>
<dbReference type="OrthoDB" id="6086925at2759"/>
<organism evidence="3 4">
    <name type="scientific">Holothuria leucospilota</name>
    <name type="common">Black long sea cucumber</name>
    <name type="synonym">Mertensiothuria leucospilota</name>
    <dbReference type="NCBI Taxonomy" id="206669"/>
    <lineage>
        <taxon>Eukaryota</taxon>
        <taxon>Metazoa</taxon>
        <taxon>Echinodermata</taxon>
        <taxon>Eleutherozoa</taxon>
        <taxon>Echinozoa</taxon>
        <taxon>Holothuroidea</taxon>
        <taxon>Aspidochirotacea</taxon>
        <taxon>Aspidochirotida</taxon>
        <taxon>Holothuriidae</taxon>
        <taxon>Holothuria</taxon>
    </lineage>
</organism>
<keyword evidence="3" id="KW-0176">Collagen</keyword>
<feature type="coiled-coil region" evidence="1">
    <location>
        <begin position="332"/>
        <end position="366"/>
    </location>
</feature>
<feature type="region of interest" description="Disordered" evidence="2">
    <location>
        <begin position="107"/>
        <end position="155"/>
    </location>
</feature>
<evidence type="ECO:0000256" key="1">
    <source>
        <dbReference type="SAM" id="Coils"/>
    </source>
</evidence>
<evidence type="ECO:0000256" key="2">
    <source>
        <dbReference type="SAM" id="MobiDB-lite"/>
    </source>
</evidence>
<proteinExistence type="predicted"/>
<keyword evidence="1" id="KW-0175">Coiled coil</keyword>
<protein>
    <submittedName>
        <fullName evidence="3">Short-chain collagen C4</fullName>
    </submittedName>
</protein>
<name>A0A9Q1CAG1_HOLLE</name>
<dbReference type="PANTHER" id="PTHR24024:SF18">
    <property type="entry name" value="SHORT-CHAIN COLLAGEN C4-LIKE"/>
    <property type="match status" value="1"/>
</dbReference>
<dbReference type="Proteomes" id="UP001152320">
    <property type="component" value="Chromosome 5"/>
</dbReference>
<keyword evidence="4" id="KW-1185">Reference proteome</keyword>
<evidence type="ECO:0000313" key="4">
    <source>
        <dbReference type="Proteomes" id="UP001152320"/>
    </source>
</evidence>
<dbReference type="InterPro" id="IPR051077">
    <property type="entry name" value="Ca-dependent_lectin"/>
</dbReference>
<dbReference type="GO" id="GO:0005581">
    <property type="term" value="C:collagen trimer"/>
    <property type="evidence" value="ECO:0007669"/>
    <property type="project" value="UniProtKB-KW"/>
</dbReference>
<comment type="caution">
    <text evidence="3">The sequence shown here is derived from an EMBL/GenBank/DDBJ whole genome shotgun (WGS) entry which is preliminary data.</text>
</comment>
<dbReference type="EMBL" id="JAIZAY010000005">
    <property type="protein sequence ID" value="KAJ8041741.1"/>
    <property type="molecule type" value="Genomic_DNA"/>
</dbReference>
<gene>
    <name evidence="3" type="ORF">HOLleu_12644</name>
</gene>
<feature type="region of interest" description="Disordered" evidence="2">
    <location>
        <begin position="45"/>
        <end position="67"/>
    </location>
</feature>
<evidence type="ECO:0000313" key="3">
    <source>
        <dbReference type="EMBL" id="KAJ8041741.1"/>
    </source>
</evidence>
<accession>A0A9Q1CAG1</accession>
<feature type="region of interest" description="Disordered" evidence="2">
    <location>
        <begin position="434"/>
        <end position="480"/>
    </location>
</feature>